<evidence type="ECO:0000256" key="6">
    <source>
        <dbReference type="ARBA" id="ARBA00035254"/>
    </source>
</evidence>
<proteinExistence type="inferred from homology"/>
<evidence type="ECO:0000256" key="3">
    <source>
        <dbReference type="ARBA" id="ARBA00022884"/>
    </source>
</evidence>
<dbReference type="SMART" id="SM01390">
    <property type="entry name" value="Ribosomal_S4"/>
    <property type="match status" value="1"/>
</dbReference>
<dbReference type="SUPFAM" id="SSF55174">
    <property type="entry name" value="Alpha-L RNA-binding motif"/>
    <property type="match status" value="1"/>
</dbReference>
<dbReference type="SMART" id="SM00363">
    <property type="entry name" value="S4"/>
    <property type="match status" value="1"/>
</dbReference>
<feature type="domain" description="Small ribosomal subunit protein uS4 N-terminal" evidence="10">
    <location>
        <begin position="2"/>
        <end position="97"/>
    </location>
</feature>
<keyword evidence="4 7" id="KW-0689">Ribosomal protein</keyword>
<dbReference type="Pfam" id="PF00163">
    <property type="entry name" value="Ribosomal_S4"/>
    <property type="match status" value="1"/>
</dbReference>
<keyword evidence="3 7" id="KW-0694">RNA-binding</keyword>
<dbReference type="Pfam" id="PF01479">
    <property type="entry name" value="S4"/>
    <property type="match status" value="1"/>
</dbReference>
<dbReference type="GO" id="GO:0019843">
    <property type="term" value="F:rRNA binding"/>
    <property type="evidence" value="ECO:0007669"/>
    <property type="project" value="UniProtKB-UniRule"/>
</dbReference>
<dbReference type="Proteomes" id="UP000228503">
    <property type="component" value="Unassembled WGS sequence"/>
</dbReference>
<evidence type="ECO:0000259" key="10">
    <source>
        <dbReference type="SMART" id="SM01390"/>
    </source>
</evidence>
<dbReference type="PANTHER" id="PTHR11831:SF4">
    <property type="entry name" value="SMALL RIBOSOMAL SUBUNIT PROTEIN US4M"/>
    <property type="match status" value="1"/>
</dbReference>
<keyword evidence="2 7" id="KW-0699">rRNA-binding</keyword>
<dbReference type="PROSITE" id="PS50889">
    <property type="entry name" value="S4"/>
    <property type="match status" value="1"/>
</dbReference>
<dbReference type="EMBL" id="PFOB01000066">
    <property type="protein sequence ID" value="PIZ62093.1"/>
    <property type="molecule type" value="Genomic_DNA"/>
</dbReference>
<dbReference type="AlphaFoldDB" id="A0A2M7TWE8"/>
<dbReference type="GO" id="GO:0015935">
    <property type="term" value="C:small ribosomal subunit"/>
    <property type="evidence" value="ECO:0007669"/>
    <property type="project" value="InterPro"/>
</dbReference>
<dbReference type="NCBIfam" id="NF003717">
    <property type="entry name" value="PRK05327.1"/>
    <property type="match status" value="1"/>
</dbReference>
<reference evidence="12" key="1">
    <citation type="submission" date="2017-09" db="EMBL/GenBank/DDBJ databases">
        <title>Depth-based differentiation of microbial function through sediment-hosted aquifers and enrichment of novel symbionts in the deep terrestrial subsurface.</title>
        <authorList>
            <person name="Probst A.J."/>
            <person name="Ladd B."/>
            <person name="Jarett J.K."/>
            <person name="Geller-Mcgrath D.E."/>
            <person name="Sieber C.M.K."/>
            <person name="Emerson J.B."/>
            <person name="Anantharaman K."/>
            <person name="Thomas B.C."/>
            <person name="Malmstrom R."/>
            <person name="Stieglmeier M."/>
            <person name="Klingl A."/>
            <person name="Woyke T."/>
            <person name="Ryan C.M."/>
            <person name="Banfield J.F."/>
        </authorList>
    </citation>
    <scope>NUCLEOTIDE SEQUENCE [LARGE SCALE GENOMIC DNA]</scope>
</reference>
<dbReference type="CDD" id="cd00165">
    <property type="entry name" value="S4"/>
    <property type="match status" value="1"/>
</dbReference>
<dbReference type="PANTHER" id="PTHR11831">
    <property type="entry name" value="30S 40S RIBOSOMAL PROTEIN"/>
    <property type="match status" value="1"/>
</dbReference>
<dbReference type="InterPro" id="IPR036986">
    <property type="entry name" value="S4_RNA-bd_sf"/>
</dbReference>
<evidence type="ECO:0000256" key="2">
    <source>
        <dbReference type="ARBA" id="ARBA00022730"/>
    </source>
</evidence>
<evidence type="ECO:0000256" key="1">
    <source>
        <dbReference type="ARBA" id="ARBA00007465"/>
    </source>
</evidence>
<dbReference type="PROSITE" id="PS00632">
    <property type="entry name" value="RIBOSOMAL_S4"/>
    <property type="match status" value="1"/>
</dbReference>
<organism evidence="11 12">
    <name type="scientific">Candidatus Roizmanbacteria bacterium CG_4_10_14_0_2_um_filter_39_13</name>
    <dbReference type="NCBI Taxonomy" id="1974825"/>
    <lineage>
        <taxon>Bacteria</taxon>
        <taxon>Candidatus Roizmaniibacteriota</taxon>
    </lineage>
</organism>
<evidence type="ECO:0000313" key="12">
    <source>
        <dbReference type="Proteomes" id="UP000228503"/>
    </source>
</evidence>
<dbReference type="GO" id="GO:0042274">
    <property type="term" value="P:ribosomal small subunit biogenesis"/>
    <property type="evidence" value="ECO:0007669"/>
    <property type="project" value="TreeGrafter"/>
</dbReference>
<feature type="domain" description="RNA-binding S4" evidence="9">
    <location>
        <begin position="98"/>
        <end position="156"/>
    </location>
</feature>
<dbReference type="GO" id="GO:0006412">
    <property type="term" value="P:translation"/>
    <property type="evidence" value="ECO:0007669"/>
    <property type="project" value="UniProtKB-UniRule"/>
</dbReference>
<keyword evidence="5 7" id="KW-0687">Ribonucleoprotein</keyword>
<gene>
    <name evidence="7" type="primary">rpsD</name>
    <name evidence="11" type="ORF">COY16_05360</name>
</gene>
<evidence type="ECO:0000256" key="8">
    <source>
        <dbReference type="RuleBase" id="RU003699"/>
    </source>
</evidence>
<comment type="similarity">
    <text evidence="1 7 8">Belongs to the universal ribosomal protein uS4 family.</text>
</comment>
<accession>A0A2M7TWE8</accession>
<name>A0A2M7TWE8_9BACT</name>
<dbReference type="NCBIfam" id="TIGR01017">
    <property type="entry name" value="rpsD_bact"/>
    <property type="match status" value="1"/>
</dbReference>
<evidence type="ECO:0000256" key="5">
    <source>
        <dbReference type="ARBA" id="ARBA00023274"/>
    </source>
</evidence>
<sequence length="206" mass="23645">MRYTGPKNKIARRQATDLGMKTTGSKSHASLLKKINIKPGQHGARYRRKVSEHAKQLTEKQKLRYIFGITETKLKKYFTVSSRKEGNTAVHLSELLERRLDNVVYRLGLAPTRAAARQLVSHGHAQVNGKNMDIPSYLLKNNDTVTFKSPKTKEIPYIQVFRETNEIIIPEWLELKKDSGSLVKTPDNSLIEQQVNLRLVIEFYSR</sequence>
<evidence type="ECO:0000313" key="11">
    <source>
        <dbReference type="EMBL" id="PIZ62093.1"/>
    </source>
</evidence>
<dbReference type="HAMAP" id="MF_01306_B">
    <property type="entry name" value="Ribosomal_uS4_B"/>
    <property type="match status" value="1"/>
</dbReference>
<protein>
    <recommendedName>
        <fullName evidence="6 7">Small ribosomal subunit protein uS4</fullName>
    </recommendedName>
</protein>
<dbReference type="InterPro" id="IPR005709">
    <property type="entry name" value="Ribosomal_uS4_bac-type"/>
</dbReference>
<comment type="caution">
    <text evidence="11">The sequence shown here is derived from an EMBL/GenBank/DDBJ whole genome shotgun (WGS) entry which is preliminary data.</text>
</comment>
<comment type="subunit">
    <text evidence="7">Part of the 30S ribosomal subunit. Contacts protein S5. The interaction surface between S4 and S5 is involved in control of translational fidelity.</text>
</comment>
<evidence type="ECO:0000256" key="7">
    <source>
        <dbReference type="HAMAP-Rule" id="MF_01306"/>
    </source>
</evidence>
<dbReference type="InterPro" id="IPR018079">
    <property type="entry name" value="Ribosomal_uS4_CS"/>
</dbReference>
<dbReference type="GO" id="GO:0003735">
    <property type="term" value="F:structural constituent of ribosome"/>
    <property type="evidence" value="ECO:0007669"/>
    <property type="project" value="InterPro"/>
</dbReference>
<dbReference type="InterPro" id="IPR002942">
    <property type="entry name" value="S4_RNA-bd"/>
</dbReference>
<evidence type="ECO:0000256" key="4">
    <source>
        <dbReference type="ARBA" id="ARBA00022980"/>
    </source>
</evidence>
<dbReference type="Gene3D" id="3.10.290.10">
    <property type="entry name" value="RNA-binding S4 domain"/>
    <property type="match status" value="1"/>
</dbReference>
<dbReference type="FunFam" id="3.10.290.10:FF:000001">
    <property type="entry name" value="30S ribosomal protein S4"/>
    <property type="match status" value="1"/>
</dbReference>
<dbReference type="InterPro" id="IPR001912">
    <property type="entry name" value="Ribosomal_uS4_N"/>
</dbReference>
<dbReference type="Gene3D" id="1.10.1050.10">
    <property type="entry name" value="Ribosomal Protein S4 Delta 41, Chain A, domain 1"/>
    <property type="match status" value="1"/>
</dbReference>
<evidence type="ECO:0000259" key="9">
    <source>
        <dbReference type="SMART" id="SM00363"/>
    </source>
</evidence>
<comment type="function">
    <text evidence="7">One of the primary rRNA binding proteins, it binds directly to 16S rRNA where it nucleates assembly of the body of the 30S subunit.</text>
</comment>
<dbReference type="InterPro" id="IPR022801">
    <property type="entry name" value="Ribosomal_uS4"/>
</dbReference>
<comment type="function">
    <text evidence="7">With S5 and S12 plays an important role in translational accuracy.</text>
</comment>